<comment type="caution">
    <text evidence="2">The sequence shown here is derived from an EMBL/GenBank/DDBJ whole genome shotgun (WGS) entry which is preliminary data.</text>
</comment>
<evidence type="ECO:0000256" key="1">
    <source>
        <dbReference type="SAM" id="MobiDB-lite"/>
    </source>
</evidence>
<dbReference type="SUPFAM" id="SSF52047">
    <property type="entry name" value="RNI-like"/>
    <property type="match status" value="1"/>
</dbReference>
<dbReference type="InterPro" id="IPR032675">
    <property type="entry name" value="LRR_dom_sf"/>
</dbReference>
<reference evidence="2" key="1">
    <citation type="journal article" date="2019" name="G3 (Bethesda)">
        <title>Genome Assemblies of Two Rare Opportunistic Yeast Pathogens: Diutina rugosa (syn. Candida rugosa) and Trichomonascus ciferrii (syn. Candida ciferrii).</title>
        <authorList>
            <person name="Mixao V."/>
            <person name="Saus E."/>
            <person name="Hansen A.P."/>
            <person name="Lass-Florl C."/>
            <person name="Gabaldon T."/>
        </authorList>
    </citation>
    <scope>NUCLEOTIDE SEQUENCE</scope>
    <source>
        <strain evidence="2">CBS 4856</strain>
    </source>
</reference>
<dbReference type="VEuPathDB" id="FungiDB:TRICI_003066"/>
<dbReference type="Proteomes" id="UP000761534">
    <property type="component" value="Unassembled WGS sequence"/>
</dbReference>
<protein>
    <recommendedName>
        <fullName evidence="4">F-box domain-containing protein</fullName>
    </recommendedName>
</protein>
<dbReference type="EMBL" id="SWFS01000213">
    <property type="protein sequence ID" value="KAA8913946.1"/>
    <property type="molecule type" value="Genomic_DNA"/>
</dbReference>
<dbReference type="Gene3D" id="3.80.10.10">
    <property type="entry name" value="Ribonuclease Inhibitor"/>
    <property type="match status" value="2"/>
</dbReference>
<sequence length="600" mass="67181">MPSYDNLAGIYYDTQDQVLPVNGSNPPLHHSRSHSRVRLGSRCPSLNNIHEGLDRESFFHSSSHLDLPHASFHQDPVDDHLIGTPMPIGAGAEAGRRPALDTLPPEILTHVLQRVLISSDSSPAVSYPDLTRDFSRILTTCSAIYDAGIPILYRHVSFPHPQAFDKFRKSIERTGYGNLVKVLDFSAFTSVGLGRTGKMMYEIQMVTSSTILRALELCPGLREFLVAESVDMDIDKRVLDMLVSMPYVDAVDFCGSTNFSQNGFTHSLVHSALVNSAHPIYHLTKLSFHGCNAIPPHVFESLLPNLNNVTRLDLTHTQVTPQALLAIPASAKITHLSLAKCVQLNSNGLKNFLALHPATRYLEWLNLMYESTKPVPLSTRDFDTILEYLPPLRYLNLHGLPVRRDHLKHIECMHELQSLSLGYANIALEDLHAFLARFPQLKYVDLTGNPHINMWTVQQRDSVFHVNPAIDIFEFTADFIKKLHGIEVPGFHKEYGKARRGWIFRKRDQHGAALEAIDEPPVTPSRPAGFSFSALAQDRMMGARRKSNAPPPTPPPPVDSEPSWMYVSRKINMCEIGIGGNMTADACKERGIYSYYGYHI</sequence>
<evidence type="ECO:0000313" key="2">
    <source>
        <dbReference type="EMBL" id="KAA8913946.1"/>
    </source>
</evidence>
<gene>
    <name evidence="2" type="ORF">TRICI_003066</name>
</gene>
<dbReference type="OrthoDB" id="9994419at2759"/>
<evidence type="ECO:0000313" key="3">
    <source>
        <dbReference type="Proteomes" id="UP000761534"/>
    </source>
</evidence>
<name>A0A642VB14_9ASCO</name>
<accession>A0A642VB14</accession>
<feature type="compositionally biased region" description="Pro residues" evidence="1">
    <location>
        <begin position="549"/>
        <end position="559"/>
    </location>
</feature>
<feature type="region of interest" description="Disordered" evidence="1">
    <location>
        <begin position="541"/>
        <end position="562"/>
    </location>
</feature>
<keyword evidence="3" id="KW-1185">Reference proteome</keyword>
<proteinExistence type="predicted"/>
<evidence type="ECO:0008006" key="4">
    <source>
        <dbReference type="Google" id="ProtNLM"/>
    </source>
</evidence>
<dbReference type="AlphaFoldDB" id="A0A642VB14"/>
<organism evidence="2 3">
    <name type="scientific">Trichomonascus ciferrii</name>
    <dbReference type="NCBI Taxonomy" id="44093"/>
    <lineage>
        <taxon>Eukaryota</taxon>
        <taxon>Fungi</taxon>
        <taxon>Dikarya</taxon>
        <taxon>Ascomycota</taxon>
        <taxon>Saccharomycotina</taxon>
        <taxon>Dipodascomycetes</taxon>
        <taxon>Dipodascales</taxon>
        <taxon>Trichomonascaceae</taxon>
        <taxon>Trichomonascus</taxon>
        <taxon>Trichomonascus ciferrii complex</taxon>
    </lineage>
</organism>